<dbReference type="Proteomes" id="UP001295684">
    <property type="component" value="Unassembled WGS sequence"/>
</dbReference>
<reference evidence="8" key="1">
    <citation type="submission" date="2023-07" db="EMBL/GenBank/DDBJ databases">
        <authorList>
            <consortium name="AG Swart"/>
            <person name="Singh M."/>
            <person name="Singh A."/>
            <person name="Seah K."/>
            <person name="Emmerich C."/>
        </authorList>
    </citation>
    <scope>NUCLEOTIDE SEQUENCE</scope>
    <source>
        <strain evidence="8">DP1</strain>
    </source>
</reference>
<dbReference type="InterPro" id="IPR013087">
    <property type="entry name" value="Znf_C2H2_type"/>
</dbReference>
<keyword evidence="9" id="KW-1185">Reference proteome</keyword>
<dbReference type="FunFam" id="3.30.160.60:FF:000110">
    <property type="entry name" value="Zinc finger protein-like"/>
    <property type="match status" value="1"/>
</dbReference>
<dbReference type="Pfam" id="PF00096">
    <property type="entry name" value="zf-C2H2"/>
    <property type="match status" value="1"/>
</dbReference>
<dbReference type="PROSITE" id="PS00028">
    <property type="entry name" value="ZINC_FINGER_C2H2_1"/>
    <property type="match status" value="3"/>
</dbReference>
<name>A0AAD1Y7J5_EUPCR</name>
<sequence length="353" mass="40441">MQNILTYPPQLQGAAPYVLISPVIGAGSEPMLMPAYPAGGVGPVAFLTNPFVAWTDGEQQQQPSQCQEGDKVKTSRTYPYVQEIHEGAGLYPGYYKEYETSQQDCRKCYKELPTLNQVSEELVNLYGHQSSPILSKNLYPEQNFNSELVCRSSEKSDLNQSTTSMDSPKPRLCSKSLMERGNKPIRPLDSYCFCYNFSKKLHIPNQNSDQKAILVERKEPSSDSVRHRRRAETNFLEELEQYQGSFLRLTSSIQDGMNSPAFRCNINGCNKGFHRAQNIVMHLRVHFGIKNFSCDFCAKKFIQKGNRDKHMKLHLTPNIEERRVIKCQWCDVMFTEKHNLQMHLKQVHNCDKA</sequence>
<evidence type="ECO:0000256" key="6">
    <source>
        <dbReference type="PROSITE-ProRule" id="PRU00042"/>
    </source>
</evidence>
<evidence type="ECO:0000256" key="1">
    <source>
        <dbReference type="ARBA" id="ARBA00022723"/>
    </source>
</evidence>
<dbReference type="Gene3D" id="3.30.160.60">
    <property type="entry name" value="Classic Zinc Finger"/>
    <property type="match status" value="2"/>
</dbReference>
<dbReference type="GO" id="GO:0008270">
    <property type="term" value="F:zinc ion binding"/>
    <property type="evidence" value="ECO:0007669"/>
    <property type="project" value="UniProtKB-KW"/>
</dbReference>
<dbReference type="AlphaFoldDB" id="A0AAD1Y7J5"/>
<dbReference type="PROSITE" id="PS50157">
    <property type="entry name" value="ZINC_FINGER_C2H2_2"/>
    <property type="match status" value="3"/>
</dbReference>
<keyword evidence="4" id="KW-0862">Zinc</keyword>
<gene>
    <name evidence="8" type="ORF">ECRASSUSDP1_LOCUS26990</name>
</gene>
<feature type="domain" description="C2H2-type" evidence="7">
    <location>
        <begin position="325"/>
        <end position="353"/>
    </location>
</feature>
<dbReference type="GO" id="GO:0000981">
    <property type="term" value="F:DNA-binding transcription factor activity, RNA polymerase II-specific"/>
    <property type="evidence" value="ECO:0007669"/>
    <property type="project" value="TreeGrafter"/>
</dbReference>
<dbReference type="GO" id="GO:0000978">
    <property type="term" value="F:RNA polymerase II cis-regulatory region sequence-specific DNA binding"/>
    <property type="evidence" value="ECO:0007669"/>
    <property type="project" value="TreeGrafter"/>
</dbReference>
<feature type="domain" description="C2H2-type" evidence="7">
    <location>
        <begin position="292"/>
        <end position="319"/>
    </location>
</feature>
<evidence type="ECO:0000313" key="8">
    <source>
        <dbReference type="EMBL" id="CAI2385426.1"/>
    </source>
</evidence>
<keyword evidence="1" id="KW-0479">Metal-binding</keyword>
<evidence type="ECO:0000256" key="5">
    <source>
        <dbReference type="ARBA" id="ARBA00023242"/>
    </source>
</evidence>
<comment type="caution">
    <text evidence="8">The sequence shown here is derived from an EMBL/GenBank/DDBJ whole genome shotgun (WGS) entry which is preliminary data.</text>
</comment>
<evidence type="ECO:0000313" key="9">
    <source>
        <dbReference type="Proteomes" id="UP001295684"/>
    </source>
</evidence>
<dbReference type="InterPro" id="IPR036236">
    <property type="entry name" value="Znf_C2H2_sf"/>
</dbReference>
<accession>A0AAD1Y7J5</accession>
<evidence type="ECO:0000256" key="2">
    <source>
        <dbReference type="ARBA" id="ARBA00022737"/>
    </source>
</evidence>
<feature type="domain" description="C2H2-type" evidence="7">
    <location>
        <begin position="262"/>
        <end position="291"/>
    </location>
</feature>
<dbReference type="PANTHER" id="PTHR23235">
    <property type="entry name" value="KRUEPPEL-LIKE TRANSCRIPTION FACTOR"/>
    <property type="match status" value="1"/>
</dbReference>
<keyword evidence="2" id="KW-0677">Repeat</keyword>
<evidence type="ECO:0000256" key="3">
    <source>
        <dbReference type="ARBA" id="ARBA00022771"/>
    </source>
</evidence>
<dbReference type="PANTHER" id="PTHR23235:SF142">
    <property type="entry name" value="ZINC FINGER PROTEIN 384"/>
    <property type="match status" value="1"/>
</dbReference>
<evidence type="ECO:0000256" key="4">
    <source>
        <dbReference type="ARBA" id="ARBA00022833"/>
    </source>
</evidence>
<proteinExistence type="predicted"/>
<keyword evidence="3 6" id="KW-0863">Zinc-finger</keyword>
<protein>
    <recommendedName>
        <fullName evidence="7">C2H2-type domain-containing protein</fullName>
    </recommendedName>
</protein>
<organism evidence="8 9">
    <name type="scientific">Euplotes crassus</name>
    <dbReference type="NCBI Taxonomy" id="5936"/>
    <lineage>
        <taxon>Eukaryota</taxon>
        <taxon>Sar</taxon>
        <taxon>Alveolata</taxon>
        <taxon>Ciliophora</taxon>
        <taxon>Intramacronucleata</taxon>
        <taxon>Spirotrichea</taxon>
        <taxon>Hypotrichia</taxon>
        <taxon>Euplotida</taxon>
        <taxon>Euplotidae</taxon>
        <taxon>Moneuplotes</taxon>
    </lineage>
</organism>
<keyword evidence="5" id="KW-0539">Nucleus</keyword>
<dbReference type="EMBL" id="CAMPGE010027835">
    <property type="protein sequence ID" value="CAI2385426.1"/>
    <property type="molecule type" value="Genomic_DNA"/>
</dbReference>
<dbReference type="SUPFAM" id="SSF57667">
    <property type="entry name" value="beta-beta-alpha zinc fingers"/>
    <property type="match status" value="1"/>
</dbReference>
<evidence type="ECO:0000259" key="7">
    <source>
        <dbReference type="PROSITE" id="PS50157"/>
    </source>
</evidence>
<dbReference type="SMART" id="SM00355">
    <property type="entry name" value="ZnF_C2H2"/>
    <property type="match status" value="3"/>
</dbReference>